<feature type="domain" description="Acyl-CoA dehydrogenase/oxidase N-terminal" evidence="10">
    <location>
        <begin position="6"/>
        <end position="116"/>
    </location>
</feature>
<dbReference type="PANTHER" id="PTHR43884:SF12">
    <property type="entry name" value="ISOVALERYL-COA DEHYDROGENASE, MITOCHONDRIAL-RELATED"/>
    <property type="match status" value="1"/>
</dbReference>
<organism evidence="11">
    <name type="scientific">Uncultured Desulfatiglans sp</name>
    <dbReference type="NCBI Taxonomy" id="1748965"/>
    <lineage>
        <taxon>Bacteria</taxon>
        <taxon>Pseudomonadati</taxon>
        <taxon>Thermodesulfobacteriota</taxon>
        <taxon>Desulfobacteria</taxon>
        <taxon>Desulfatiglandales</taxon>
        <taxon>Desulfatiglandaceae</taxon>
        <taxon>Desulfatiglans</taxon>
        <taxon>environmental samples</taxon>
    </lineage>
</organism>
<evidence type="ECO:0000259" key="8">
    <source>
        <dbReference type="Pfam" id="PF00441"/>
    </source>
</evidence>
<dbReference type="FunFam" id="2.40.110.10:FF:000002">
    <property type="entry name" value="Acyl-CoA dehydrogenase fadE12"/>
    <property type="match status" value="1"/>
</dbReference>
<evidence type="ECO:0000256" key="7">
    <source>
        <dbReference type="RuleBase" id="RU362125"/>
    </source>
</evidence>
<sequence>MIRSNAETLIRKSMARFVDHELIPQAQELDEKGDFPREMFRRIGELGVFGLRYPKKDGGSGGNTTLFCISCEELARGLMSVAAITAMQCLMGTNFLFHFGTEEMRERYWRPAMRGDLVACFCLTEPEAGSDLGNVSTLAEETDDGYVLNGMKTWVTNGPVADFYTVLCQTDPAKKLKGLNFFFIPAGTPGFSHSKAFDLLGTRTTKISEIAFNQCRIPKTHRLGGEGRGLSNLMTILAEIRIMTAALAIGLQRACLTDSIRYARERAQFGRVIGKYQLIQAKIANMATDLEASNLLTYKTTHLIDDRVACLKEASMAKYFATEAACRAADEATRVFGAYAYSMEYTPQRYYRDSRFLLYGGGTHEILQTNLARWAGL</sequence>
<dbReference type="PANTHER" id="PTHR43884">
    <property type="entry name" value="ACYL-COA DEHYDROGENASE"/>
    <property type="match status" value="1"/>
</dbReference>
<dbReference type="Pfam" id="PF00441">
    <property type="entry name" value="Acyl-CoA_dh_1"/>
    <property type="match status" value="1"/>
</dbReference>
<evidence type="ECO:0000256" key="4">
    <source>
        <dbReference type="ARBA" id="ARBA00022630"/>
    </source>
</evidence>
<comment type="cofactor">
    <cofactor evidence="1 7">
        <name>FAD</name>
        <dbReference type="ChEBI" id="CHEBI:57692"/>
    </cofactor>
</comment>
<dbReference type="GO" id="GO:0003995">
    <property type="term" value="F:acyl-CoA dehydrogenase activity"/>
    <property type="evidence" value="ECO:0007669"/>
    <property type="project" value="TreeGrafter"/>
</dbReference>
<evidence type="ECO:0000259" key="9">
    <source>
        <dbReference type="Pfam" id="PF02770"/>
    </source>
</evidence>
<comment type="subunit">
    <text evidence="3">Homotetramer.</text>
</comment>
<gene>
    <name evidence="11" type="ORF">TRIP_B50579</name>
</gene>
<feature type="domain" description="Acyl-CoA dehydrogenase/oxidase C-terminal" evidence="8">
    <location>
        <begin position="227"/>
        <end position="374"/>
    </location>
</feature>
<dbReference type="Pfam" id="PF02770">
    <property type="entry name" value="Acyl-CoA_dh_M"/>
    <property type="match status" value="1"/>
</dbReference>
<dbReference type="InterPro" id="IPR009075">
    <property type="entry name" value="AcylCo_DH/oxidase_C"/>
</dbReference>
<protein>
    <submittedName>
        <fullName evidence="11">Putative acyl-CoA dehydrogenase</fullName>
    </submittedName>
</protein>
<keyword evidence="6 7" id="KW-0560">Oxidoreductase</keyword>
<feature type="domain" description="Acyl-CoA oxidase/dehydrogenase middle" evidence="9">
    <location>
        <begin position="120"/>
        <end position="215"/>
    </location>
</feature>
<dbReference type="GO" id="GO:0050660">
    <property type="term" value="F:flavin adenine dinucleotide binding"/>
    <property type="evidence" value="ECO:0007669"/>
    <property type="project" value="InterPro"/>
</dbReference>
<dbReference type="InterPro" id="IPR036250">
    <property type="entry name" value="AcylCo_DH-like_C"/>
</dbReference>
<evidence type="ECO:0000259" key="10">
    <source>
        <dbReference type="Pfam" id="PF02771"/>
    </source>
</evidence>
<evidence type="ECO:0000256" key="6">
    <source>
        <dbReference type="ARBA" id="ARBA00023002"/>
    </source>
</evidence>
<evidence type="ECO:0000256" key="2">
    <source>
        <dbReference type="ARBA" id="ARBA00009347"/>
    </source>
</evidence>
<evidence type="ECO:0000256" key="3">
    <source>
        <dbReference type="ARBA" id="ARBA00011881"/>
    </source>
</evidence>
<keyword evidence="5 7" id="KW-0274">FAD</keyword>
<dbReference type="InterPro" id="IPR046373">
    <property type="entry name" value="Acyl-CoA_Oxase/DH_mid-dom_sf"/>
</dbReference>
<proteinExistence type="inferred from homology"/>
<dbReference type="Pfam" id="PF02771">
    <property type="entry name" value="Acyl-CoA_dh_N"/>
    <property type="match status" value="1"/>
</dbReference>
<accession>A0A653AI76</accession>
<dbReference type="FunFam" id="1.20.140.10:FF:000001">
    <property type="entry name" value="Acyl-CoA dehydrogenase"/>
    <property type="match status" value="1"/>
</dbReference>
<dbReference type="Gene3D" id="1.20.140.10">
    <property type="entry name" value="Butyryl-CoA Dehydrogenase, subunit A, domain 3"/>
    <property type="match status" value="1"/>
</dbReference>
<dbReference type="Gene3D" id="1.10.540.10">
    <property type="entry name" value="Acyl-CoA dehydrogenase/oxidase, N-terminal domain"/>
    <property type="match status" value="1"/>
</dbReference>
<evidence type="ECO:0000256" key="1">
    <source>
        <dbReference type="ARBA" id="ARBA00001974"/>
    </source>
</evidence>
<dbReference type="InterPro" id="IPR009100">
    <property type="entry name" value="AcylCoA_DH/oxidase_NM_dom_sf"/>
</dbReference>
<dbReference type="InterPro" id="IPR013786">
    <property type="entry name" value="AcylCoA_DH/ox_N"/>
</dbReference>
<keyword evidence="4 7" id="KW-0285">Flavoprotein</keyword>
<dbReference type="Gene3D" id="2.40.110.10">
    <property type="entry name" value="Butyryl-CoA Dehydrogenase, subunit A, domain 2"/>
    <property type="match status" value="1"/>
</dbReference>
<dbReference type="AlphaFoldDB" id="A0A653AI76"/>
<dbReference type="SUPFAM" id="SSF47203">
    <property type="entry name" value="Acyl-CoA dehydrogenase C-terminal domain-like"/>
    <property type="match status" value="1"/>
</dbReference>
<dbReference type="SUPFAM" id="SSF56645">
    <property type="entry name" value="Acyl-CoA dehydrogenase NM domain-like"/>
    <property type="match status" value="1"/>
</dbReference>
<dbReference type="InterPro" id="IPR037069">
    <property type="entry name" value="AcylCoA_DH/ox_N_sf"/>
</dbReference>
<evidence type="ECO:0000256" key="5">
    <source>
        <dbReference type="ARBA" id="ARBA00022827"/>
    </source>
</evidence>
<dbReference type="PIRSF" id="PIRSF016578">
    <property type="entry name" value="HsaA"/>
    <property type="match status" value="1"/>
</dbReference>
<dbReference type="EMBL" id="UPXX01000032">
    <property type="protein sequence ID" value="VBB47784.1"/>
    <property type="molecule type" value="Genomic_DNA"/>
</dbReference>
<evidence type="ECO:0000313" key="11">
    <source>
        <dbReference type="EMBL" id="VBB47784.1"/>
    </source>
</evidence>
<comment type="similarity">
    <text evidence="2 7">Belongs to the acyl-CoA dehydrogenase family.</text>
</comment>
<dbReference type="InterPro" id="IPR006091">
    <property type="entry name" value="Acyl-CoA_Oxase/DH_mid-dom"/>
</dbReference>
<reference evidence="11" key="1">
    <citation type="submission" date="2018-07" db="EMBL/GenBank/DDBJ databases">
        <authorList>
            <consortium name="Genoscope - CEA"/>
            <person name="William W."/>
        </authorList>
    </citation>
    <scope>NUCLEOTIDE SEQUENCE</scope>
    <source>
        <strain evidence="11">IK1</strain>
    </source>
</reference>
<name>A0A653AI76_UNCDX</name>